<evidence type="ECO:0000313" key="1">
    <source>
        <dbReference type="EMBL" id="TBU09169.1"/>
    </source>
</evidence>
<gene>
    <name evidence="1" type="ORF">CWI39_0098p0020</name>
</gene>
<name>A0A4Q9LLG7_9MICR</name>
<protein>
    <submittedName>
        <fullName evidence="1">DUF5095 domain-containing protein</fullName>
    </submittedName>
</protein>
<organism evidence="1 2">
    <name type="scientific">Hamiltosporidium magnivora</name>
    <dbReference type="NCBI Taxonomy" id="148818"/>
    <lineage>
        <taxon>Eukaryota</taxon>
        <taxon>Fungi</taxon>
        <taxon>Fungi incertae sedis</taxon>
        <taxon>Microsporidia</taxon>
        <taxon>Dubosqiidae</taxon>
        <taxon>Hamiltosporidium</taxon>
    </lineage>
</organism>
<accession>A0A4Q9LLG7</accession>
<dbReference type="VEuPathDB" id="MicrosporidiaDB:CWI39_0098p0020"/>
<dbReference type="InterPro" id="IPR031515">
    <property type="entry name" value="DUF5095"/>
</dbReference>
<sequence length="260" mass="31307">MDKKYETEDKENIIEHNKIPTGNPFSLFKNYINESKVAFAPITKNTTIKIDDEQFFEILKKKNIESKPNIKEEVHKPILDNFNIIIEEKMDIKMIKYYKFPFSDQIKVSDTQLFAQLYAEWKIAFKNVFSNYRKYSYSFVMKFDSEFLIFDTFLQATLGMKKYFIKNDIKFEQIQNRLKILSPTDILLVYDFIINIEVNQLDNLPFIISKHEYYNSTVYETTITTLKPIKKAENIFFTYKINGYFLYEDFKEYINKQIKF</sequence>
<reference evidence="1 2" key="1">
    <citation type="submission" date="2017-12" db="EMBL/GenBank/DDBJ databases">
        <authorList>
            <person name="Pombert J.-F."/>
            <person name="Haag K.L."/>
            <person name="Ebert D."/>
        </authorList>
    </citation>
    <scope>NUCLEOTIDE SEQUENCE [LARGE SCALE GENOMIC DNA]</scope>
    <source>
        <strain evidence="1">IL-BN-2</strain>
    </source>
</reference>
<dbReference type="EMBL" id="PIXR01000098">
    <property type="protein sequence ID" value="TBU09169.1"/>
    <property type="molecule type" value="Genomic_DNA"/>
</dbReference>
<evidence type="ECO:0000313" key="2">
    <source>
        <dbReference type="Proteomes" id="UP000293045"/>
    </source>
</evidence>
<comment type="caution">
    <text evidence="1">The sequence shown here is derived from an EMBL/GenBank/DDBJ whole genome shotgun (WGS) entry which is preliminary data.</text>
</comment>
<dbReference type="Pfam" id="PF17016">
    <property type="entry name" value="DUF5095"/>
    <property type="match status" value="1"/>
</dbReference>
<dbReference type="VEuPathDB" id="MicrosporidiaDB:CWI36_0104p0020"/>
<dbReference type="Proteomes" id="UP000293045">
    <property type="component" value="Unassembled WGS sequence"/>
</dbReference>
<dbReference type="AlphaFoldDB" id="A0A4Q9LLG7"/>
<proteinExistence type="predicted"/>